<proteinExistence type="predicted"/>
<dbReference type="AlphaFoldDB" id="R2XT72"/>
<dbReference type="CDD" id="cd00090">
    <property type="entry name" value="HTH_ARSR"/>
    <property type="match status" value="1"/>
</dbReference>
<dbReference type="PANTHER" id="PTHR33164:SF43">
    <property type="entry name" value="HTH-TYPE TRANSCRIPTIONAL REPRESSOR YETL"/>
    <property type="match status" value="1"/>
</dbReference>
<feature type="domain" description="HTH marR-type" evidence="2">
    <location>
        <begin position="1"/>
        <end position="132"/>
    </location>
</feature>
<dbReference type="InterPro" id="IPR036390">
    <property type="entry name" value="WH_DNA-bd_sf"/>
</dbReference>
<dbReference type="RefSeq" id="WP_010779152.1">
    <property type="nucleotide sequence ID" value="NZ_ASWH01000002.1"/>
</dbReference>
<dbReference type="PRINTS" id="PR00598">
    <property type="entry name" value="HTHMARR"/>
</dbReference>
<dbReference type="Proteomes" id="UP000013750">
    <property type="component" value="Unassembled WGS sequence"/>
</dbReference>
<dbReference type="EMBL" id="ASWH01000002">
    <property type="protein sequence ID" value="EOW79518.1"/>
    <property type="molecule type" value="Genomic_DNA"/>
</dbReference>
<evidence type="ECO:0000313" key="5">
    <source>
        <dbReference type="Proteomes" id="UP000013750"/>
    </source>
</evidence>
<name>R2XT72_9ENTE</name>
<dbReference type="SUPFAM" id="SSF46785">
    <property type="entry name" value="Winged helix' DNA-binding domain"/>
    <property type="match status" value="1"/>
</dbReference>
<accession>R2XT72</accession>
<dbReference type="Pfam" id="PF12802">
    <property type="entry name" value="MarR_2"/>
    <property type="match status" value="1"/>
</dbReference>
<dbReference type="PROSITE" id="PS50995">
    <property type="entry name" value="HTH_MARR_2"/>
    <property type="match status" value="1"/>
</dbReference>
<comment type="caution">
    <text evidence="3">The sequence shown here is derived from an EMBL/GenBank/DDBJ whole genome shotgun (WGS) entry which is preliminary data.</text>
</comment>
<dbReference type="eggNOG" id="COG1846">
    <property type="taxonomic scope" value="Bacteria"/>
</dbReference>
<keyword evidence="1" id="KW-0238">DNA-binding</keyword>
<dbReference type="Proteomes" id="UP000014160">
    <property type="component" value="Unassembled WGS sequence"/>
</dbReference>
<dbReference type="PATRIC" id="fig|1158614.3.peg.728"/>
<dbReference type="InterPro" id="IPR039422">
    <property type="entry name" value="MarR/SlyA-like"/>
</dbReference>
<dbReference type="HOGENOM" id="CLU_083287_31_0_9"/>
<organism evidence="3 5">
    <name type="scientific">Enterococcus gilvus ATCC BAA-350</name>
    <dbReference type="NCBI Taxonomy" id="1158614"/>
    <lineage>
        <taxon>Bacteria</taxon>
        <taxon>Bacillati</taxon>
        <taxon>Bacillota</taxon>
        <taxon>Bacilli</taxon>
        <taxon>Lactobacillales</taxon>
        <taxon>Enterococcaceae</taxon>
        <taxon>Enterococcus</taxon>
    </lineage>
</organism>
<reference evidence="4 6" key="2">
    <citation type="submission" date="2013-03" db="EMBL/GenBank/DDBJ databases">
        <title>The Genome Sequence of Enterococcus gilvus ATCC BAA-350 (PacBio/Illumina hybrid assembly).</title>
        <authorList>
            <consortium name="The Broad Institute Genomics Platform"/>
            <consortium name="The Broad Institute Genome Sequencing Center for Infectious Disease"/>
            <person name="Earl A."/>
            <person name="Russ C."/>
            <person name="Gilmore M."/>
            <person name="Surin D."/>
            <person name="Walker B."/>
            <person name="Young S."/>
            <person name="Zeng Q."/>
            <person name="Gargeya S."/>
            <person name="Fitzgerald M."/>
            <person name="Haas B."/>
            <person name="Abouelleil A."/>
            <person name="Allen A.W."/>
            <person name="Alvarado L."/>
            <person name="Arachchi H.M."/>
            <person name="Berlin A.M."/>
            <person name="Chapman S.B."/>
            <person name="Gainer-Dewar J."/>
            <person name="Goldberg J."/>
            <person name="Griggs A."/>
            <person name="Gujja S."/>
            <person name="Hansen M."/>
            <person name="Howarth C."/>
            <person name="Imamovic A."/>
            <person name="Ireland A."/>
            <person name="Larimer J."/>
            <person name="McCowan C."/>
            <person name="Murphy C."/>
            <person name="Pearson M."/>
            <person name="Poon T.W."/>
            <person name="Priest M."/>
            <person name="Roberts A."/>
            <person name="Saif S."/>
            <person name="Shea T."/>
            <person name="Sisk P."/>
            <person name="Sykes S."/>
            <person name="Wortman J."/>
            <person name="Nusbaum C."/>
            <person name="Birren B."/>
        </authorList>
    </citation>
    <scope>NUCLEOTIDE SEQUENCE [LARGE SCALE GENOMIC DNA]</scope>
    <source>
        <strain evidence="4 6">ATCC BAA-350</strain>
    </source>
</reference>
<evidence type="ECO:0000256" key="1">
    <source>
        <dbReference type="ARBA" id="ARBA00023125"/>
    </source>
</evidence>
<gene>
    <name evidence="4" type="ORF">I592_03658</name>
    <name evidence="3" type="ORF">UKC_00703</name>
</gene>
<dbReference type="EMBL" id="AJDQ01000004">
    <property type="protein sequence ID" value="EOI57728.1"/>
    <property type="molecule type" value="Genomic_DNA"/>
</dbReference>
<dbReference type="OrthoDB" id="1903871at2"/>
<evidence type="ECO:0000259" key="2">
    <source>
        <dbReference type="PROSITE" id="PS50995"/>
    </source>
</evidence>
<keyword evidence="6" id="KW-1185">Reference proteome</keyword>
<evidence type="ECO:0000313" key="6">
    <source>
        <dbReference type="Proteomes" id="UP000014160"/>
    </source>
</evidence>
<evidence type="ECO:0000313" key="3">
    <source>
        <dbReference type="EMBL" id="EOI57728.1"/>
    </source>
</evidence>
<evidence type="ECO:0000313" key="4">
    <source>
        <dbReference type="EMBL" id="EOW79518.1"/>
    </source>
</evidence>
<dbReference type="GO" id="GO:0006950">
    <property type="term" value="P:response to stress"/>
    <property type="evidence" value="ECO:0007669"/>
    <property type="project" value="TreeGrafter"/>
</dbReference>
<dbReference type="InterPro" id="IPR036388">
    <property type="entry name" value="WH-like_DNA-bd_sf"/>
</dbReference>
<protein>
    <recommendedName>
        <fullName evidence="2">HTH marR-type domain-containing protein</fullName>
    </recommendedName>
</protein>
<dbReference type="Gene3D" id="1.10.10.10">
    <property type="entry name" value="Winged helix-like DNA-binding domain superfamily/Winged helix DNA-binding domain"/>
    <property type="match status" value="1"/>
</dbReference>
<dbReference type="InterPro" id="IPR011991">
    <property type="entry name" value="ArsR-like_HTH"/>
</dbReference>
<dbReference type="InterPro" id="IPR000835">
    <property type="entry name" value="HTH_MarR-typ"/>
</dbReference>
<dbReference type="GO" id="GO:0003677">
    <property type="term" value="F:DNA binding"/>
    <property type="evidence" value="ECO:0007669"/>
    <property type="project" value="UniProtKB-KW"/>
</dbReference>
<reference evidence="3 5" key="1">
    <citation type="submission" date="2013-02" db="EMBL/GenBank/DDBJ databases">
        <title>The Genome Sequence of Enterococcus gilvus ATCC BAA-350.</title>
        <authorList>
            <consortium name="The Broad Institute Genome Sequencing Platform"/>
            <consortium name="The Broad Institute Genome Sequencing Center for Infectious Disease"/>
            <person name="Earl A.M."/>
            <person name="Gilmore M.S."/>
            <person name="Lebreton F."/>
            <person name="Walker B."/>
            <person name="Young S.K."/>
            <person name="Zeng Q."/>
            <person name="Gargeya S."/>
            <person name="Fitzgerald M."/>
            <person name="Haas B."/>
            <person name="Abouelleil A."/>
            <person name="Alvarado L."/>
            <person name="Arachchi H.M."/>
            <person name="Berlin A.M."/>
            <person name="Chapman S.B."/>
            <person name="Dewar J."/>
            <person name="Goldberg J."/>
            <person name="Griggs A."/>
            <person name="Gujja S."/>
            <person name="Hansen M."/>
            <person name="Howarth C."/>
            <person name="Imamovic A."/>
            <person name="Larimer J."/>
            <person name="McCowan C."/>
            <person name="Murphy C."/>
            <person name="Neiman D."/>
            <person name="Pearson M."/>
            <person name="Priest M."/>
            <person name="Roberts A."/>
            <person name="Saif S."/>
            <person name="Shea T."/>
            <person name="Sisk P."/>
            <person name="Sykes S."/>
            <person name="Wortman J."/>
            <person name="Nusbaum C."/>
            <person name="Birren B."/>
        </authorList>
    </citation>
    <scope>NUCLEOTIDE SEQUENCE [LARGE SCALE GENOMIC DNA]</scope>
    <source>
        <strain evidence="3 5">ATCC BAA-350</strain>
    </source>
</reference>
<dbReference type="GO" id="GO:0003700">
    <property type="term" value="F:DNA-binding transcription factor activity"/>
    <property type="evidence" value="ECO:0007669"/>
    <property type="project" value="InterPro"/>
</dbReference>
<sequence>MSNLKAALIQLQCEFVAERNRVNPNGLSWLQYDILHLLQQKGPASPSQLSEKLQIRPSKFSKAVKELKEKHYVTQTISEEDGRGLRTQISNTGLTFLDSIDAGHSALYETAIEHLSPEEQRCFTQLANKLSSALEQERTRKE</sequence>
<dbReference type="SMART" id="SM00347">
    <property type="entry name" value="HTH_MARR"/>
    <property type="match status" value="1"/>
</dbReference>
<dbReference type="PANTHER" id="PTHR33164">
    <property type="entry name" value="TRANSCRIPTIONAL REGULATOR, MARR FAMILY"/>
    <property type="match status" value="1"/>
</dbReference>